<feature type="repeat" description="TPR" evidence="3">
    <location>
        <begin position="122"/>
        <end position="155"/>
    </location>
</feature>
<feature type="compositionally biased region" description="Low complexity" evidence="4">
    <location>
        <begin position="751"/>
        <end position="780"/>
    </location>
</feature>
<evidence type="ECO:0000313" key="5">
    <source>
        <dbReference type="EMBL" id="WAR03684.1"/>
    </source>
</evidence>
<feature type="compositionally biased region" description="Polar residues" evidence="4">
    <location>
        <begin position="1782"/>
        <end position="1804"/>
    </location>
</feature>
<feature type="compositionally biased region" description="Polar residues" evidence="4">
    <location>
        <begin position="1904"/>
        <end position="1927"/>
    </location>
</feature>
<reference evidence="5" key="1">
    <citation type="submission" date="2022-11" db="EMBL/GenBank/DDBJ databases">
        <title>Centuries of genome instability and evolution in soft-shell clam transmissible cancer (bioRxiv).</title>
        <authorList>
            <person name="Hart S.F.M."/>
            <person name="Yonemitsu M.A."/>
            <person name="Giersch R.M."/>
            <person name="Beal B.F."/>
            <person name="Arriagada G."/>
            <person name="Davis B.W."/>
            <person name="Ostrander E.A."/>
            <person name="Goff S.P."/>
            <person name="Metzger M.J."/>
        </authorList>
    </citation>
    <scope>NUCLEOTIDE SEQUENCE</scope>
    <source>
        <strain evidence="5">MELC-2E11</strain>
        <tissue evidence="5">Siphon/mantle</tissue>
    </source>
</reference>
<feature type="compositionally biased region" description="Low complexity" evidence="4">
    <location>
        <begin position="2325"/>
        <end position="2335"/>
    </location>
</feature>
<dbReference type="PANTHER" id="PTHR15502:SF7">
    <property type="entry name" value="CALCINEURIN-BINDING PROTEIN CABIN-1"/>
    <property type="match status" value="1"/>
</dbReference>
<feature type="region of interest" description="Disordered" evidence="4">
    <location>
        <begin position="653"/>
        <end position="672"/>
    </location>
</feature>
<keyword evidence="3" id="KW-0802">TPR repeat</keyword>
<feature type="compositionally biased region" description="Basic and acidic residues" evidence="4">
    <location>
        <begin position="1928"/>
        <end position="1938"/>
    </location>
</feature>
<dbReference type="SMART" id="SM00028">
    <property type="entry name" value="TPR"/>
    <property type="match status" value="5"/>
</dbReference>
<evidence type="ECO:0000256" key="2">
    <source>
        <dbReference type="ARBA" id="ARBA00023242"/>
    </source>
</evidence>
<feature type="compositionally biased region" description="Polar residues" evidence="4">
    <location>
        <begin position="897"/>
        <end position="907"/>
    </location>
</feature>
<name>A0ABY7E399_MYAAR</name>
<feature type="region of interest" description="Disordered" evidence="4">
    <location>
        <begin position="2317"/>
        <end position="2354"/>
    </location>
</feature>
<dbReference type="InterPro" id="IPR019734">
    <property type="entry name" value="TPR_rpt"/>
</dbReference>
<dbReference type="InterPro" id="IPR033053">
    <property type="entry name" value="Hir3/CABIN1"/>
</dbReference>
<gene>
    <name evidence="5" type="ORF">MAR_010242</name>
</gene>
<feature type="region of interest" description="Disordered" evidence="4">
    <location>
        <begin position="751"/>
        <end position="809"/>
    </location>
</feature>
<dbReference type="Gene3D" id="1.25.40.10">
    <property type="entry name" value="Tetratricopeptide repeat domain"/>
    <property type="match status" value="2"/>
</dbReference>
<feature type="region of interest" description="Disordered" evidence="4">
    <location>
        <begin position="888"/>
        <end position="914"/>
    </location>
</feature>
<feature type="repeat" description="TPR" evidence="3">
    <location>
        <begin position="1485"/>
        <end position="1518"/>
    </location>
</feature>
<feature type="region of interest" description="Disordered" evidence="4">
    <location>
        <begin position="1876"/>
        <end position="1938"/>
    </location>
</feature>
<feature type="region of interest" description="Disordered" evidence="4">
    <location>
        <begin position="1958"/>
        <end position="2007"/>
    </location>
</feature>
<dbReference type="EMBL" id="CP111015">
    <property type="protein sequence ID" value="WAR03684.1"/>
    <property type="molecule type" value="Genomic_DNA"/>
</dbReference>
<proteinExistence type="predicted"/>
<feature type="compositionally biased region" description="Polar residues" evidence="4">
    <location>
        <begin position="308"/>
        <end position="322"/>
    </location>
</feature>
<feature type="compositionally biased region" description="Basic and acidic residues" evidence="4">
    <location>
        <begin position="1770"/>
        <end position="1780"/>
    </location>
</feature>
<evidence type="ECO:0000313" key="6">
    <source>
        <dbReference type="Proteomes" id="UP001164746"/>
    </source>
</evidence>
<feature type="region of interest" description="Disordered" evidence="4">
    <location>
        <begin position="1"/>
        <end position="28"/>
    </location>
</feature>
<organism evidence="5 6">
    <name type="scientific">Mya arenaria</name>
    <name type="common">Soft-shell clam</name>
    <dbReference type="NCBI Taxonomy" id="6604"/>
    <lineage>
        <taxon>Eukaryota</taxon>
        <taxon>Metazoa</taxon>
        <taxon>Spiralia</taxon>
        <taxon>Lophotrochozoa</taxon>
        <taxon>Mollusca</taxon>
        <taxon>Bivalvia</taxon>
        <taxon>Autobranchia</taxon>
        <taxon>Heteroconchia</taxon>
        <taxon>Euheterodonta</taxon>
        <taxon>Imparidentia</taxon>
        <taxon>Neoheterodontei</taxon>
        <taxon>Myida</taxon>
        <taxon>Myoidea</taxon>
        <taxon>Myidae</taxon>
        <taxon>Mya</taxon>
    </lineage>
</organism>
<dbReference type="PANTHER" id="PTHR15502">
    <property type="entry name" value="CALCINEURIN-BINDING PROTEIN CABIN 1-RELATED"/>
    <property type="match status" value="1"/>
</dbReference>
<dbReference type="InterPro" id="IPR011990">
    <property type="entry name" value="TPR-like_helical_dom_sf"/>
</dbReference>
<dbReference type="SUPFAM" id="SSF48452">
    <property type="entry name" value="TPR-like"/>
    <property type="match status" value="2"/>
</dbReference>
<feature type="compositionally biased region" description="Basic and acidic residues" evidence="4">
    <location>
        <begin position="1978"/>
        <end position="2000"/>
    </location>
</feature>
<feature type="compositionally biased region" description="Low complexity" evidence="4">
    <location>
        <begin position="1754"/>
        <end position="1764"/>
    </location>
</feature>
<evidence type="ECO:0000256" key="3">
    <source>
        <dbReference type="PROSITE-ProRule" id="PRU00339"/>
    </source>
</evidence>
<keyword evidence="6" id="KW-1185">Reference proteome</keyword>
<feature type="region of interest" description="Disordered" evidence="4">
    <location>
        <begin position="1746"/>
        <end position="1809"/>
    </location>
</feature>
<accession>A0ABY7E399</accession>
<sequence length="2513" mass="279667">MLRIAALNVSSSDGSHSQPHGRESTKEAKEAEAFSLYNQALDLLRHGDTQQAEETFRDLIDHDFLVEAWECLEDRGQEAIHPGLQLLYSIQKNLAALATTRKDYKAALDAYLEAVKIDNTEVTVWYKVGQTALAVEDFRLAMLALEQGLDCNPRHWPCLDTLIPILYALNNYVECLYYIGKALEMEVHYMKGYAFMEKIFSVETTLRAETQEFFENCDPEMHDVEIDPVEAEEYVEEALEMRRRNQIVWKHVGKVLCDLYDKAMNSEKFISISLKMNVPAYSQQAPSEQPMETDVLEDRLADQAQAISPDTGLQSGTDQVESAQAGEPLDVHEEKSGSQVTPHRPGELEAGQQDGTPDGQEDFAEQLSTGTSGHVDLDSSGGSEKAHIDSEGLVTSNYHEKKDVTPDSVCDIKANIQEANKEENMVVDTEVERMEVNSTEKVEEYDMDVKSSEDPLRDSICKEAEEIADNAVEIKPEISEEGEACLEVKMLTDEMVDKIVSETCVKRSTSPGNSTEVSKIETDENNLLKVSERDENIKVEMETVESQDGDNSILEALRNTHSLLDSLSPVKTPLSQSYSAHSPYTGREMSPIVIDSTSSSLSLLATDNPNPGTVSTSPPKIGSGADSLSFVVDSSQTAGSISELISAEVAASTPADSGGVKNKENNSQPVLPSAPNVNLFFDSGTSPIPVIPSAKDTPTSDTNGAARNVGEHAQCNGTQNMALTDEVSSNKTAVPLPVAIVSESISASSSSTSISAQSPTVPSSSPSSLVPSAVVSSPGVYTQSSPRSMSRSDHGYSRLYSDMPRSPRSPRGVLLAAGSGGGAYIEVPIDIDEGKKGQKRKRMSLATEEIMMYGKRRSARVRNTGRRKEEGTANFFDLLQAFLPASIKPGSDEEGNTMDTDQANSSTEENKHTGTWDEEALVREYLEKAITNQGLIHLMTLYLASLAQYHSVKWPAELGAIYVGVFTRVRKHMYMPRMFDNTDTPEIFKQTSLMLMMWLELELDRWLAERSPGMVVTSPRSPSHEVLLEDDLPRFYDEDFWFVLTMCDRDEDLGDVWAAHCVRAYWAHARFCILRGKMEEAIYNFEKAQEYLTGSEAEPGPGRLYLPNCALDQCVNAESVGWQLEQLQKSQSVEETQRLYQAGEYDSVVDILLQTFNTDKHKIMQVDAEERQSQLQLLQESLFHAGDWQRCIVWGEESLHECYLKYQQSSRSDQRAGWTNTIISIFNYLLKSVQKGGVISTALSEQKLVRFSQTLIKLIDLNMSMPESAVEMTFDTVLPWILLYHIIKEDEDQRGETLGGKDGISSEEDESLASSHMLNIAHDYLGSRSWCTKSNGALLLFYMSVLKPRLEAEGGVVEGDASRFNEDYQQAFEQCVYCLYGHPNKKGKARHLQDHNAANISLEWSGAVDIFNYFKPRSLPEFDGYRSETISAELEFLLKRIIPLVPEECKHMGVRPEEIQSYIEGSVNTPPTLPDNRTVTVSAVDEVYYLLADYYLKNKESMKAIRFYTHDLSYTPNRLDSWAGMALARMSQLEAKLSSAELKMDTPIYKKSVAALRCFKRATEIDSTNSKLWIEYGTLAYQLHSHASRQIRWKKWFAMDDEFVSIATESKREMLVTATECFRAAGESVAGEREGGEDEWLHNYMQGKCGEKARRHLREYIHLYFKAMQCLHEENAKYPRKIMFSYTTPHLAVEALEIYYRIHVAILKLLLKHLAEDSFHDYKLYAHCLLEAAALPFVGRVEKGQKVRTDRESASSADESSCSELITPTEPEKESSDHTYFRQKSGSNETSGLPASEATKTAIQGQVVENPPVKSVTTYELYSEEQSSKSQPDLTVISTSEKSVSQLDNSLSTTANVCVEKPDINKSLPFSLPVGGKPVPESSPAKQPFSISSILGEDLDKKGTSTSEDMTHSYNASDKSATVTTNGTEKKVEDNTEKAETELMETNEKFEQESKNIGIDGTVKGDGDGKEAAVGGKNKTEASNRIESNDKGAMGDKAEKEDEPEKEVRNVLLHIEDLIESELNRGDSSGKSTPLRAATPMDIDKAAGEKKTTVTPGEVLAMESESRLDDQINNLLKMPVQVVHQALIEKCKRALELCLQRFPTHYKSNYRLAYLYLHSPYHKDLGKAHDILLGAPKWQDLPHMPAQGLFGERKLTKFFQGIWKIPIDEIDRSGSFPAHLNRSIELVMDVLRQEHDAANLHAVHLQLNRQPEPGKKYLRDAEKRYYALTSHRYTLDAVELQITDMKTETDSDKRLAFLQTVYKVWEHGVHKLNKYPDRANRLLAEAYRVVLRKLETLPPKMLLDQAVRFCKQLVMKPKQDKSQDSRSQSQMSSSQFVAVTKTTERPVFPGEKTSPRVSLMNLMKSQAPTGSLLKGAQSPVSMGAQGTLVKPAVVGNTLDVDVTDGKEEISDDVIILSDSSVDSPVKAKPDRSLFEKFLDKPLVSTATEGVNAATTAESSIQGGSAAHSCSPTLGRQCSATGMTISPGSGITICRLFVSLDPIVGSDRSSSIYL</sequence>
<evidence type="ECO:0000256" key="4">
    <source>
        <dbReference type="SAM" id="MobiDB-lite"/>
    </source>
</evidence>
<dbReference type="Proteomes" id="UP001164746">
    <property type="component" value="Chromosome 4"/>
</dbReference>
<protein>
    <submittedName>
        <fullName evidence="5">CABIN-like protein</fullName>
    </submittedName>
</protein>
<keyword evidence="2" id="KW-0539">Nucleus</keyword>
<comment type="subcellular location">
    <subcellularLocation>
        <location evidence="1">Nucleus</location>
    </subcellularLocation>
</comment>
<feature type="compositionally biased region" description="Polar residues" evidence="4">
    <location>
        <begin position="8"/>
        <end position="18"/>
    </location>
</feature>
<evidence type="ECO:0000256" key="1">
    <source>
        <dbReference type="ARBA" id="ARBA00004123"/>
    </source>
</evidence>
<dbReference type="PROSITE" id="PS50005">
    <property type="entry name" value="TPR"/>
    <property type="match status" value="2"/>
</dbReference>
<feature type="region of interest" description="Disordered" evidence="4">
    <location>
        <begin position="308"/>
        <end position="365"/>
    </location>
</feature>